<sequence>MNIFQYFCGLMLSLPALLSAQTTSPPNVSPQGADTWAATDALYRSLPSNEEVGDLRPDKHVGIFYFTWLGAHGHDEHSGPTATEGVHPKQAGVSYRSPYDISKILLDDPENPRYGPDHAFHHWGEPYFGYYLSDDDWVIAKHAQLLGDAGVDVIVFDITNAVVYQPIALKVCTVFSRLQQLGWAVPKVAFLTNSRHVATTDKLFASFYDKGLYEDLWFRWKGKPLLMGNPEGLSPEITEFFNFRRSWAWTDGQEWFGDGKDKWPWIDHYPQNYGWHDDPDTPEQIVVSTAQHPVSNIGRSFRDGHQPAADSTDAGAGWFFAEQWERALAVDPEFIFITGWNEWVAMRFTDGKAKRVMGKPIATGETYFVDQYNEEFSRDIEPMRGGFGDNYYYQMIDGIRRFKGARPAPVVSDNSIMLDGEFDDWEAVRAIYYDHAGDVEHRDEIGWGGSKNYVNTSGRHDLLEARVAADGEDLAFYLRIAGELPDDVVPEGLELLLSNPGSERTNNLGYTYRLVASTVKADNSGAAAGAMSLQRANGGWVWTDVAQIPVSVNVNQLELKIPRKLLGKLGKELQFKWTDNADSGGDAMRFLERGDSAPSARFNYRCKLR</sequence>
<protein>
    <submittedName>
        <fullName evidence="2">Uncharacterized protein</fullName>
    </submittedName>
</protein>
<accession>A0ABX0XHJ5</accession>
<feature type="chain" id="PRO_5047189948" evidence="1">
    <location>
        <begin position="21"/>
        <end position="609"/>
    </location>
</feature>
<reference evidence="2 3" key="1">
    <citation type="submission" date="2020-03" db="EMBL/GenBank/DDBJ databases">
        <title>Genomic Encyclopedia of Type Strains, Phase IV (KMG-IV): sequencing the most valuable type-strain genomes for metagenomic binning, comparative biology and taxonomic classification.</title>
        <authorList>
            <person name="Goeker M."/>
        </authorList>
    </citation>
    <scope>NUCLEOTIDE SEQUENCE [LARGE SCALE GENOMIC DNA]</scope>
    <source>
        <strain evidence="2 3">DSM 105096</strain>
    </source>
</reference>
<evidence type="ECO:0000313" key="2">
    <source>
        <dbReference type="EMBL" id="NJC28318.1"/>
    </source>
</evidence>
<keyword evidence="1" id="KW-0732">Signal</keyword>
<proteinExistence type="predicted"/>
<organism evidence="2 3">
    <name type="scientific">Neolewinella antarctica</name>
    <dbReference type="NCBI Taxonomy" id="442734"/>
    <lineage>
        <taxon>Bacteria</taxon>
        <taxon>Pseudomonadati</taxon>
        <taxon>Bacteroidota</taxon>
        <taxon>Saprospiria</taxon>
        <taxon>Saprospirales</taxon>
        <taxon>Lewinellaceae</taxon>
        <taxon>Neolewinella</taxon>
    </lineage>
</organism>
<feature type="signal peptide" evidence="1">
    <location>
        <begin position="1"/>
        <end position="20"/>
    </location>
</feature>
<gene>
    <name evidence="2" type="ORF">GGR27_003841</name>
</gene>
<dbReference type="RefSeq" id="WP_168040198.1">
    <property type="nucleotide sequence ID" value="NZ_JAATJH010000010.1"/>
</dbReference>
<evidence type="ECO:0000256" key="1">
    <source>
        <dbReference type="SAM" id="SignalP"/>
    </source>
</evidence>
<dbReference type="Gene3D" id="3.20.20.80">
    <property type="entry name" value="Glycosidases"/>
    <property type="match status" value="1"/>
</dbReference>
<keyword evidence="3" id="KW-1185">Reference proteome</keyword>
<dbReference type="EMBL" id="JAATJH010000010">
    <property type="protein sequence ID" value="NJC28318.1"/>
    <property type="molecule type" value="Genomic_DNA"/>
</dbReference>
<name>A0ABX0XHJ5_9BACT</name>
<comment type="caution">
    <text evidence="2">The sequence shown here is derived from an EMBL/GenBank/DDBJ whole genome shotgun (WGS) entry which is preliminary data.</text>
</comment>
<evidence type="ECO:0000313" key="3">
    <source>
        <dbReference type="Proteomes" id="UP000770785"/>
    </source>
</evidence>
<dbReference type="Proteomes" id="UP000770785">
    <property type="component" value="Unassembled WGS sequence"/>
</dbReference>